<feature type="domain" description="YjiS-like" evidence="2">
    <location>
        <begin position="58"/>
        <end position="93"/>
    </location>
</feature>
<accession>A0ABS1VAM3</accession>
<comment type="caution">
    <text evidence="3">The sequence shown here is derived from an EMBL/GenBank/DDBJ whole genome shotgun (WGS) entry which is preliminary data.</text>
</comment>
<proteinExistence type="predicted"/>
<dbReference type="Pfam" id="PF06568">
    <property type="entry name" value="YjiS-like"/>
    <property type="match status" value="1"/>
</dbReference>
<dbReference type="EMBL" id="JAEUXJ010000014">
    <property type="protein sequence ID" value="MBL6458392.1"/>
    <property type="molecule type" value="Genomic_DNA"/>
</dbReference>
<evidence type="ECO:0000313" key="3">
    <source>
        <dbReference type="EMBL" id="MBL6458392.1"/>
    </source>
</evidence>
<sequence length="104" mass="11455">MTTLAQAPATPIRRETQAPDAACHESASPTARDRLAEGTNGVPVPPDALHRATPLGRLVATIRLWRRRARESQELLGMSDAALHDIGISRNEAWREARKPSWRA</sequence>
<dbReference type="Proteomes" id="UP000606490">
    <property type="component" value="Unassembled WGS sequence"/>
</dbReference>
<evidence type="ECO:0000256" key="1">
    <source>
        <dbReference type="SAM" id="MobiDB-lite"/>
    </source>
</evidence>
<name>A0ABS1VAM3_9PROT</name>
<dbReference type="RefSeq" id="WP_202828186.1">
    <property type="nucleotide sequence ID" value="NZ_JAEUXJ010000014.1"/>
</dbReference>
<gene>
    <name evidence="3" type="ORF">JMJ55_23940</name>
</gene>
<evidence type="ECO:0000313" key="4">
    <source>
        <dbReference type="Proteomes" id="UP000606490"/>
    </source>
</evidence>
<dbReference type="InterPro" id="IPR009506">
    <property type="entry name" value="YjiS-like"/>
</dbReference>
<evidence type="ECO:0000259" key="2">
    <source>
        <dbReference type="Pfam" id="PF06568"/>
    </source>
</evidence>
<reference evidence="3 4" key="1">
    <citation type="submission" date="2021-01" db="EMBL/GenBank/DDBJ databases">
        <title>Belnapia mucosa sp. nov. and Belnapia arida sp. nov., isolated from the Tabernas Desert (Almeria, Spain).</title>
        <authorList>
            <person name="Molina-Menor E."/>
            <person name="Vidal-Verdu A."/>
            <person name="Calonge A."/>
            <person name="Satari L."/>
            <person name="Pereto Magraner J."/>
            <person name="Porcar Miralles M."/>
        </authorList>
    </citation>
    <scope>NUCLEOTIDE SEQUENCE [LARGE SCALE GENOMIC DNA]</scope>
    <source>
        <strain evidence="3 4">T6</strain>
    </source>
</reference>
<feature type="region of interest" description="Disordered" evidence="1">
    <location>
        <begin position="1"/>
        <end position="50"/>
    </location>
</feature>
<protein>
    <submittedName>
        <fullName evidence="3">DUF1127 domain-containing protein</fullName>
    </submittedName>
</protein>
<organism evidence="3 4">
    <name type="scientific">Belnapia mucosa</name>
    <dbReference type="NCBI Taxonomy" id="2804532"/>
    <lineage>
        <taxon>Bacteria</taxon>
        <taxon>Pseudomonadati</taxon>
        <taxon>Pseudomonadota</taxon>
        <taxon>Alphaproteobacteria</taxon>
        <taxon>Acetobacterales</taxon>
        <taxon>Roseomonadaceae</taxon>
        <taxon>Belnapia</taxon>
    </lineage>
</organism>
<keyword evidence="4" id="KW-1185">Reference proteome</keyword>